<organism evidence="5 6">
    <name type="scientific">Clostridium innocuum</name>
    <dbReference type="NCBI Taxonomy" id="1522"/>
    <lineage>
        <taxon>Bacteria</taxon>
        <taxon>Bacillati</taxon>
        <taxon>Bacillota</taxon>
        <taxon>Clostridia</taxon>
        <taxon>Eubacteriales</taxon>
        <taxon>Clostridiaceae</taxon>
        <taxon>Clostridium</taxon>
    </lineage>
</organism>
<dbReference type="PANTHER" id="PTHR13504:SF38">
    <property type="entry name" value="FIDO DOMAIN-CONTAINING PROTEIN"/>
    <property type="match status" value="1"/>
</dbReference>
<dbReference type="AlphaFoldDB" id="A0A3E2W279"/>
<dbReference type="SUPFAM" id="SSF140931">
    <property type="entry name" value="Fic-like"/>
    <property type="match status" value="1"/>
</dbReference>
<dbReference type="PANTHER" id="PTHR13504">
    <property type="entry name" value="FIDO DOMAIN-CONTAINING PROTEIN DDB_G0283145"/>
    <property type="match status" value="1"/>
</dbReference>
<dbReference type="InterPro" id="IPR040198">
    <property type="entry name" value="Fido_containing"/>
</dbReference>
<accession>A0A3E2W279</accession>
<feature type="binding site" evidence="2">
    <location>
        <begin position="175"/>
        <end position="182"/>
    </location>
    <ligand>
        <name>ATP</name>
        <dbReference type="ChEBI" id="CHEBI:30616"/>
    </ligand>
</feature>
<feature type="domain" description="Fido" evidence="4">
    <location>
        <begin position="92"/>
        <end position="229"/>
    </location>
</feature>
<dbReference type="EMBL" id="QVEV01000003">
    <property type="protein sequence ID" value="RGC18125.1"/>
    <property type="molecule type" value="Genomic_DNA"/>
</dbReference>
<dbReference type="Gene3D" id="1.10.3290.10">
    <property type="entry name" value="Fido-like domain"/>
    <property type="match status" value="1"/>
</dbReference>
<dbReference type="Pfam" id="PF02661">
    <property type="entry name" value="Fic"/>
    <property type="match status" value="1"/>
</dbReference>
<keyword evidence="2" id="KW-0067">ATP-binding</keyword>
<dbReference type="Proteomes" id="UP000260025">
    <property type="component" value="Unassembled WGS sequence"/>
</dbReference>
<proteinExistence type="predicted"/>
<evidence type="ECO:0000313" key="5">
    <source>
        <dbReference type="EMBL" id="RGC18125.1"/>
    </source>
</evidence>
<dbReference type="PROSITE" id="PS51459">
    <property type="entry name" value="FIDO"/>
    <property type="match status" value="1"/>
</dbReference>
<dbReference type="InterPro" id="IPR003812">
    <property type="entry name" value="Fido"/>
</dbReference>
<feature type="active site" evidence="1">
    <location>
        <position position="171"/>
    </location>
</feature>
<sequence>MMKMKKGVLNMIIDVATIKFLKDTPNSAYQSVKTEFLYHSNKLEGSTFSKENLEKYLNEQIIEGSHKIDDVLETTNSTDVFDYVIETLDEPLSKRIILDLHRMLKDRTLDHERGFAGCWKKIPNQISGVDLKLAEPWEVEGRIEKLNQEWKDSQKDFDAIVKFHARFENIHPFQDGNGRIGRFLILKQCIENGVDLIMIDDAYSKEYKKALYQAQKNEDFEDLKAIFKKCQERLDEKLDFLRQTLDYIQKYDVDMDSSQSM</sequence>
<evidence type="ECO:0000256" key="1">
    <source>
        <dbReference type="PIRSR" id="PIRSR640198-1"/>
    </source>
</evidence>
<evidence type="ECO:0000259" key="4">
    <source>
        <dbReference type="PROSITE" id="PS51459"/>
    </source>
</evidence>
<dbReference type="GO" id="GO:0005524">
    <property type="term" value="F:ATP binding"/>
    <property type="evidence" value="ECO:0007669"/>
    <property type="project" value="UniProtKB-KW"/>
</dbReference>
<protein>
    <submittedName>
        <fullName evidence="5">Fic family protein</fullName>
    </submittedName>
</protein>
<dbReference type="InterPro" id="IPR036597">
    <property type="entry name" value="Fido-like_dom_sf"/>
</dbReference>
<gene>
    <name evidence="5" type="ORF">DXA38_03985</name>
</gene>
<comment type="caution">
    <text evidence="5">The sequence shown here is derived from an EMBL/GenBank/DDBJ whole genome shotgun (WGS) entry which is preliminary data.</text>
</comment>
<evidence type="ECO:0000256" key="2">
    <source>
        <dbReference type="PIRSR" id="PIRSR640198-2"/>
    </source>
</evidence>
<name>A0A3E2W279_CLOIN</name>
<evidence type="ECO:0000256" key="3">
    <source>
        <dbReference type="PIRSR" id="PIRSR640198-3"/>
    </source>
</evidence>
<evidence type="ECO:0000313" key="6">
    <source>
        <dbReference type="Proteomes" id="UP000260025"/>
    </source>
</evidence>
<reference evidence="5 6" key="1">
    <citation type="submission" date="2018-08" db="EMBL/GenBank/DDBJ databases">
        <title>A genome reference for cultivated species of the human gut microbiota.</title>
        <authorList>
            <person name="Zou Y."/>
            <person name="Xue W."/>
            <person name="Luo G."/>
        </authorList>
    </citation>
    <scope>NUCLEOTIDE SEQUENCE [LARGE SCALE GENOMIC DNA]</scope>
    <source>
        <strain evidence="5 6">OF01-2LB</strain>
    </source>
</reference>
<dbReference type="OrthoDB" id="9813719at2"/>
<keyword evidence="2" id="KW-0547">Nucleotide-binding</keyword>
<feature type="site" description="Important for autoinhibition of adenylyltransferase activity" evidence="3">
    <location>
        <position position="44"/>
    </location>
</feature>